<evidence type="ECO:0000313" key="2">
    <source>
        <dbReference type="EMBL" id="MFD0783433.1"/>
    </source>
</evidence>
<keyword evidence="3" id="KW-1185">Reference proteome</keyword>
<protein>
    <submittedName>
        <fullName evidence="2">Uncharacterized protein</fullName>
    </submittedName>
</protein>
<reference evidence="3" key="1">
    <citation type="journal article" date="2019" name="Int. J. Syst. Evol. Microbiol.">
        <title>The Global Catalogue of Microorganisms (GCM) 10K type strain sequencing project: providing services to taxonomists for standard genome sequencing and annotation.</title>
        <authorList>
            <consortium name="The Broad Institute Genomics Platform"/>
            <consortium name="The Broad Institute Genome Sequencing Center for Infectious Disease"/>
            <person name="Wu L."/>
            <person name="Ma J."/>
        </authorList>
    </citation>
    <scope>NUCLEOTIDE SEQUENCE [LARGE SCALE GENOMIC DNA]</scope>
    <source>
        <strain evidence="3">JCM 32148</strain>
    </source>
</reference>
<keyword evidence="1" id="KW-1133">Transmembrane helix</keyword>
<evidence type="ECO:0000256" key="1">
    <source>
        <dbReference type="SAM" id="Phobius"/>
    </source>
</evidence>
<comment type="caution">
    <text evidence="2">The sequence shown here is derived from an EMBL/GenBank/DDBJ whole genome shotgun (WGS) entry which is preliminary data.</text>
</comment>
<dbReference type="EMBL" id="JBHTHM010000144">
    <property type="protein sequence ID" value="MFD0783433.1"/>
    <property type="molecule type" value="Genomic_DNA"/>
</dbReference>
<evidence type="ECO:0000313" key="3">
    <source>
        <dbReference type="Proteomes" id="UP001597053"/>
    </source>
</evidence>
<organism evidence="2 3">
    <name type="scientific">Micromonospora azadirachtae</name>
    <dbReference type="NCBI Taxonomy" id="1970735"/>
    <lineage>
        <taxon>Bacteria</taxon>
        <taxon>Bacillati</taxon>
        <taxon>Actinomycetota</taxon>
        <taxon>Actinomycetes</taxon>
        <taxon>Micromonosporales</taxon>
        <taxon>Micromonosporaceae</taxon>
        <taxon>Micromonospora</taxon>
    </lineage>
</organism>
<keyword evidence="1" id="KW-0812">Transmembrane</keyword>
<sequence>MLTAVAIPDAFSGGGLLFGIGYLIVVTVHLGLFSQSTARAAVRRLAPYNLGAALHLAVVIVLLAGMLLIDGHPQGRRVTAART</sequence>
<feature type="transmembrane region" description="Helical" evidence="1">
    <location>
        <begin position="12"/>
        <end position="33"/>
    </location>
</feature>
<name>A0ABW2ZY73_9ACTN</name>
<gene>
    <name evidence="2" type="ORF">ACFQZ8_05815</name>
</gene>
<keyword evidence="1" id="KW-0472">Membrane</keyword>
<dbReference type="Proteomes" id="UP001597053">
    <property type="component" value="Unassembled WGS sequence"/>
</dbReference>
<accession>A0ABW2ZY73</accession>
<feature type="transmembrane region" description="Helical" evidence="1">
    <location>
        <begin position="45"/>
        <end position="69"/>
    </location>
</feature>
<proteinExistence type="predicted"/>